<dbReference type="GO" id="GO:0003677">
    <property type="term" value="F:DNA binding"/>
    <property type="evidence" value="ECO:0007669"/>
    <property type="project" value="UniProtKB-KW"/>
</dbReference>
<dbReference type="CDD" id="cd04873">
    <property type="entry name" value="ACT_UUR-ACR-like"/>
    <property type="match status" value="1"/>
</dbReference>
<dbReference type="OMA" id="CVLWVQG"/>
<dbReference type="SUPFAM" id="SSF47459">
    <property type="entry name" value="HLH, helix-loop-helix DNA-binding domain"/>
    <property type="match status" value="1"/>
</dbReference>
<dbReference type="GO" id="GO:0003700">
    <property type="term" value="F:DNA-binding transcription factor activity"/>
    <property type="evidence" value="ECO:0007669"/>
    <property type="project" value="InterPro"/>
</dbReference>
<dbReference type="Gene3D" id="4.10.280.10">
    <property type="entry name" value="Helix-loop-helix DNA-binding domain"/>
    <property type="match status" value="1"/>
</dbReference>
<dbReference type="InParanoid" id="V4SG06"/>
<dbReference type="PANTHER" id="PTHR45844:SF17">
    <property type="entry name" value="TRANSCRIPTION FACTOR BHLH131"/>
    <property type="match status" value="1"/>
</dbReference>
<comment type="subcellular location">
    <subcellularLocation>
        <location evidence="1">Nucleus</location>
    </subcellularLocation>
</comment>
<keyword evidence="3" id="KW-0238">DNA-binding</keyword>
<dbReference type="EMBL" id="KI536925">
    <property type="protein sequence ID" value="ESR39522.1"/>
    <property type="molecule type" value="Genomic_DNA"/>
</dbReference>
<dbReference type="OrthoDB" id="690068at2759"/>
<evidence type="ECO:0000256" key="3">
    <source>
        <dbReference type="ARBA" id="ARBA00023125"/>
    </source>
</evidence>
<keyword evidence="5" id="KW-0539">Nucleus</keyword>
<dbReference type="SMART" id="SM00353">
    <property type="entry name" value="HLH"/>
    <property type="match status" value="1"/>
</dbReference>
<dbReference type="Gramene" id="ESR39522">
    <property type="protein sequence ID" value="ESR39522"/>
    <property type="gene ID" value="CICLE_v10027092mg"/>
</dbReference>
<dbReference type="GO" id="GO:0046983">
    <property type="term" value="F:protein dimerization activity"/>
    <property type="evidence" value="ECO:0007669"/>
    <property type="project" value="InterPro"/>
</dbReference>
<gene>
    <name evidence="7" type="ORF">CICLE_v10027092mg</name>
</gene>
<sequence>MVLLQQLERGVKPVQSYYNSMTYLKQLSLTQGSISSNIICYPSLISKPISKVEAKELAAKKHSEAERRRRLRINDQYDNLRKILPNLVKVNNASTKLLVIVKQQVDKASVLAKTIKTVRELQRTVREQKALCQVHEECVFPSEANELSLRNCNRDRGMLKVTLSCEDQPELMSDLSRALRSVKGRLVRAEMVPVGGRIKCVLWVQGFKGNEGMVMLKRALNLVIDRPVSPGNSSKLRFYH</sequence>
<evidence type="ECO:0000313" key="8">
    <source>
        <dbReference type="Proteomes" id="UP000030687"/>
    </source>
</evidence>
<organism evidence="7 8">
    <name type="scientific">Citrus clementina</name>
    <name type="common">Clementine</name>
    <name type="synonym">Citrus deliciosa x Citrus sinensis</name>
    <dbReference type="NCBI Taxonomy" id="85681"/>
    <lineage>
        <taxon>Eukaryota</taxon>
        <taxon>Viridiplantae</taxon>
        <taxon>Streptophyta</taxon>
        <taxon>Embryophyta</taxon>
        <taxon>Tracheophyta</taxon>
        <taxon>Spermatophyta</taxon>
        <taxon>Magnoliopsida</taxon>
        <taxon>eudicotyledons</taxon>
        <taxon>Gunneridae</taxon>
        <taxon>Pentapetalae</taxon>
        <taxon>rosids</taxon>
        <taxon>malvids</taxon>
        <taxon>Sapindales</taxon>
        <taxon>Rutaceae</taxon>
        <taxon>Aurantioideae</taxon>
        <taxon>Citrus</taxon>
    </lineage>
</organism>
<dbReference type="InterPro" id="IPR045847">
    <property type="entry name" value="AIG1-like"/>
</dbReference>
<proteinExistence type="predicted"/>
<dbReference type="AlphaFoldDB" id="V4SG06"/>
<accession>V4SG06</accession>
<keyword evidence="8" id="KW-1185">Reference proteome</keyword>
<dbReference type="SUPFAM" id="SSF55021">
    <property type="entry name" value="ACT-like"/>
    <property type="match status" value="1"/>
</dbReference>
<evidence type="ECO:0000259" key="6">
    <source>
        <dbReference type="PROSITE" id="PS50888"/>
    </source>
</evidence>
<dbReference type="STRING" id="85681.V4SG06"/>
<dbReference type="Pfam" id="PF00010">
    <property type="entry name" value="HLH"/>
    <property type="match status" value="1"/>
</dbReference>
<keyword evidence="2" id="KW-0805">Transcription regulation</keyword>
<dbReference type="PROSITE" id="PS50888">
    <property type="entry name" value="BHLH"/>
    <property type="match status" value="1"/>
</dbReference>
<evidence type="ECO:0000313" key="7">
    <source>
        <dbReference type="EMBL" id="ESR39522.1"/>
    </source>
</evidence>
<evidence type="ECO:0000256" key="5">
    <source>
        <dbReference type="ARBA" id="ARBA00023242"/>
    </source>
</evidence>
<evidence type="ECO:0000256" key="2">
    <source>
        <dbReference type="ARBA" id="ARBA00023015"/>
    </source>
</evidence>
<evidence type="ECO:0000256" key="1">
    <source>
        <dbReference type="ARBA" id="ARBA00004123"/>
    </source>
</evidence>
<keyword evidence="4" id="KW-0804">Transcription</keyword>
<dbReference type="GO" id="GO:0005634">
    <property type="term" value="C:nucleus"/>
    <property type="evidence" value="ECO:0007669"/>
    <property type="project" value="UniProtKB-SubCell"/>
</dbReference>
<dbReference type="InterPro" id="IPR045865">
    <property type="entry name" value="ACT-like_dom_sf"/>
</dbReference>
<evidence type="ECO:0000256" key="4">
    <source>
        <dbReference type="ARBA" id="ARBA00023163"/>
    </source>
</evidence>
<feature type="domain" description="BHLH" evidence="6">
    <location>
        <begin position="57"/>
        <end position="121"/>
    </location>
</feature>
<name>V4SG06_CITCL</name>
<dbReference type="KEGG" id="cic:CICLE_v10027092mg"/>
<dbReference type="FunCoup" id="V4SG06">
    <property type="interactions" value="61"/>
</dbReference>
<dbReference type="eggNOG" id="ENOG502S24B">
    <property type="taxonomic scope" value="Eukaryota"/>
</dbReference>
<reference evidence="7 8" key="1">
    <citation type="submission" date="2013-10" db="EMBL/GenBank/DDBJ databases">
        <authorList>
            <consortium name="International Citrus Genome Consortium"/>
            <person name="Jenkins J."/>
            <person name="Schmutz J."/>
            <person name="Prochnik S."/>
            <person name="Rokhsar D."/>
            <person name="Gmitter F."/>
            <person name="Ollitrault P."/>
            <person name="Machado M."/>
            <person name="Talon M."/>
            <person name="Wincker P."/>
            <person name="Jaillon O."/>
            <person name="Morgante M."/>
        </authorList>
    </citation>
    <scope>NUCLEOTIDE SEQUENCE</scope>
    <source>
        <strain evidence="8">cv. Clemenules</strain>
    </source>
</reference>
<protein>
    <recommendedName>
        <fullName evidence="6">BHLH domain-containing protein</fullName>
    </recommendedName>
</protein>
<dbReference type="Proteomes" id="UP000030687">
    <property type="component" value="Unassembled WGS sequence"/>
</dbReference>
<dbReference type="PANTHER" id="PTHR45844">
    <property type="entry name" value="TRANSCRIPTION FACTOR BHLH30"/>
    <property type="match status" value="1"/>
</dbReference>
<dbReference type="InterPro" id="IPR036638">
    <property type="entry name" value="HLH_DNA-bd_sf"/>
</dbReference>
<dbReference type="InterPro" id="IPR011598">
    <property type="entry name" value="bHLH_dom"/>
</dbReference>